<keyword evidence="1" id="KW-1133">Transmembrane helix</keyword>
<comment type="caution">
    <text evidence="3">The sequence shown here is derived from an EMBL/GenBank/DDBJ whole genome shotgun (WGS) entry which is preliminary data.</text>
</comment>
<evidence type="ECO:0000259" key="2">
    <source>
        <dbReference type="Pfam" id="PF13962"/>
    </source>
</evidence>
<dbReference type="STRING" id="337451.A0A3S4NDA9"/>
<keyword evidence="1" id="KW-0472">Membrane</keyword>
<evidence type="ECO:0000313" key="4">
    <source>
        <dbReference type="Proteomes" id="UP000283530"/>
    </source>
</evidence>
<feature type="transmembrane region" description="Helical" evidence="1">
    <location>
        <begin position="270"/>
        <end position="295"/>
    </location>
</feature>
<evidence type="ECO:0000313" key="3">
    <source>
        <dbReference type="EMBL" id="RWR75637.1"/>
    </source>
</evidence>
<feature type="transmembrane region" description="Helical" evidence="1">
    <location>
        <begin position="307"/>
        <end position="327"/>
    </location>
</feature>
<dbReference type="Proteomes" id="UP000283530">
    <property type="component" value="Unassembled WGS sequence"/>
</dbReference>
<dbReference type="Gene3D" id="1.25.40.20">
    <property type="entry name" value="Ankyrin repeat-containing domain"/>
    <property type="match status" value="1"/>
</dbReference>
<dbReference type="Pfam" id="PF13962">
    <property type="entry name" value="PGG"/>
    <property type="match status" value="1"/>
</dbReference>
<sequence length="334" mass="37290">MGVKEIVEEILNEFPVAIHDEDADKKNVVLLAVENRQPKIYKLLRKKYHKSHESVFQKVDKNGNSAIHLAATFGKNRPWRISSAAIQMQWDLKWYNVCSLSLSLSLKWGCVSSYEMSAFEMVIIMRTITNAEILLKAWIMGKSQFIKSSTPPNLWTLRNGEDKTSMEVFEETHEGIKKDGVQWLNSTSQSCSVVAARIASVAYASAATVPGGYKGDSGIPILEGDPSFDTFIIASLVALCFSLTSLTMFLSVLTSNYMIEDFLYNLPTKLLLGLTSLFISIGAMLVSFCAGHFFNIEDRNRNTGSRVFAIICLPVSAYALTQFRLLIRLVNAPF</sequence>
<dbReference type="PANTHER" id="PTHR24177">
    <property type="entry name" value="CASKIN"/>
    <property type="match status" value="1"/>
</dbReference>
<evidence type="ECO:0000256" key="1">
    <source>
        <dbReference type="SAM" id="Phobius"/>
    </source>
</evidence>
<dbReference type="GO" id="GO:0016020">
    <property type="term" value="C:membrane"/>
    <property type="evidence" value="ECO:0007669"/>
    <property type="project" value="TreeGrafter"/>
</dbReference>
<dbReference type="PANTHER" id="PTHR24177:SF103">
    <property type="entry name" value="PGG DOMAIN-CONTAINING PROTEIN"/>
    <property type="match status" value="1"/>
</dbReference>
<dbReference type="EMBL" id="QPKB01000002">
    <property type="protein sequence ID" value="RWR75637.1"/>
    <property type="molecule type" value="Genomic_DNA"/>
</dbReference>
<gene>
    <name evidence="3" type="ORF">CKAN_00403100</name>
</gene>
<dbReference type="OrthoDB" id="1652385at2759"/>
<feature type="transmembrane region" description="Helical" evidence="1">
    <location>
        <begin position="231"/>
        <end position="250"/>
    </location>
</feature>
<name>A0A3S4NDA9_9MAGN</name>
<accession>A0A3S4NDA9</accession>
<dbReference type="InterPro" id="IPR036770">
    <property type="entry name" value="Ankyrin_rpt-contain_sf"/>
</dbReference>
<proteinExistence type="predicted"/>
<organism evidence="3 4">
    <name type="scientific">Cinnamomum micranthum f. kanehirae</name>
    <dbReference type="NCBI Taxonomy" id="337451"/>
    <lineage>
        <taxon>Eukaryota</taxon>
        <taxon>Viridiplantae</taxon>
        <taxon>Streptophyta</taxon>
        <taxon>Embryophyta</taxon>
        <taxon>Tracheophyta</taxon>
        <taxon>Spermatophyta</taxon>
        <taxon>Magnoliopsida</taxon>
        <taxon>Magnoliidae</taxon>
        <taxon>Laurales</taxon>
        <taxon>Lauraceae</taxon>
        <taxon>Cinnamomum</taxon>
    </lineage>
</organism>
<dbReference type="AlphaFoldDB" id="A0A3S4NDA9"/>
<reference evidence="3 4" key="1">
    <citation type="journal article" date="2019" name="Nat. Plants">
        <title>Stout camphor tree genome fills gaps in understanding of flowering plant genome evolution.</title>
        <authorList>
            <person name="Chaw S.M."/>
            <person name="Liu Y.C."/>
            <person name="Wu Y.W."/>
            <person name="Wang H.Y."/>
            <person name="Lin C.I."/>
            <person name="Wu C.S."/>
            <person name="Ke H.M."/>
            <person name="Chang L.Y."/>
            <person name="Hsu C.Y."/>
            <person name="Yang H.T."/>
            <person name="Sudianto E."/>
            <person name="Hsu M.H."/>
            <person name="Wu K.P."/>
            <person name="Wang L.N."/>
            <person name="Leebens-Mack J.H."/>
            <person name="Tsai I.J."/>
        </authorList>
    </citation>
    <scope>NUCLEOTIDE SEQUENCE [LARGE SCALE GENOMIC DNA]</scope>
    <source>
        <strain evidence="4">cv. Chaw 1501</strain>
        <tissue evidence="3">Young leaves</tissue>
    </source>
</reference>
<dbReference type="InterPro" id="IPR026961">
    <property type="entry name" value="PGG_dom"/>
</dbReference>
<protein>
    <submittedName>
        <fullName evidence="3">Serine/threonine-protein phosphatase 6 regulatory ankyrin repeat subunit B-like protein</fullName>
    </submittedName>
</protein>
<keyword evidence="4" id="KW-1185">Reference proteome</keyword>
<feature type="domain" description="PGG" evidence="2">
    <location>
        <begin position="182"/>
        <end position="294"/>
    </location>
</feature>
<keyword evidence="1" id="KW-0812">Transmembrane</keyword>